<dbReference type="PANTHER" id="PTHR30615">
    <property type="entry name" value="UNCHARACTERIZED PROTEIN YJBQ-RELATED"/>
    <property type="match status" value="1"/>
</dbReference>
<evidence type="ECO:0000256" key="2">
    <source>
        <dbReference type="SAM" id="MobiDB-lite"/>
    </source>
</evidence>
<dbReference type="Gene3D" id="2.60.120.460">
    <property type="entry name" value="YjbQ-like"/>
    <property type="match status" value="1"/>
</dbReference>
<dbReference type="InterPro" id="IPR035917">
    <property type="entry name" value="YjbQ-like_sf"/>
</dbReference>
<dbReference type="Proteomes" id="UP001165085">
    <property type="component" value="Unassembled WGS sequence"/>
</dbReference>
<sequence length="249" mass="27535">MHDVVTSPVLLLLLFTLIVVPSSTFVPMSARPLHLLRPMALRASINECNRIYSLFDTLTVESTSDVPSSSSTEPDGTISNHDLTESIVALVDASPIEHGTVTITTPHTTVGIYVNEYEEGFDSDLRTWLLKLAPIDDRHPIPSRRTPGVSYKHNDITSRPSQAPEWRSEIDRCLENGWNIEDPEVLKRWRAQEPINANAHLISMLVGTSVVLQVENGELVLGAWQSVIMLDADGPRTRKVNVQIIGAGN</sequence>
<comment type="similarity">
    <text evidence="1">Belongs to the UPF0047 family.</text>
</comment>
<dbReference type="PANTHER" id="PTHR30615:SF8">
    <property type="entry name" value="UPF0047 PROTEIN C4A8.02C"/>
    <property type="match status" value="1"/>
</dbReference>
<organism evidence="4 5">
    <name type="scientific">Triparma strigata</name>
    <dbReference type="NCBI Taxonomy" id="1606541"/>
    <lineage>
        <taxon>Eukaryota</taxon>
        <taxon>Sar</taxon>
        <taxon>Stramenopiles</taxon>
        <taxon>Ochrophyta</taxon>
        <taxon>Bolidophyceae</taxon>
        <taxon>Parmales</taxon>
        <taxon>Triparmaceae</taxon>
        <taxon>Triparma</taxon>
    </lineage>
</organism>
<dbReference type="SUPFAM" id="SSF111038">
    <property type="entry name" value="YjbQ-like"/>
    <property type="match status" value="1"/>
</dbReference>
<evidence type="ECO:0000256" key="1">
    <source>
        <dbReference type="ARBA" id="ARBA00005534"/>
    </source>
</evidence>
<dbReference type="AlphaFoldDB" id="A0A9W6ZD74"/>
<evidence type="ECO:0000313" key="5">
    <source>
        <dbReference type="Proteomes" id="UP001165085"/>
    </source>
</evidence>
<accession>A0A9W6ZD74</accession>
<dbReference type="EMBL" id="BRXY01000008">
    <property type="protein sequence ID" value="GMH52169.1"/>
    <property type="molecule type" value="Genomic_DNA"/>
</dbReference>
<keyword evidence="5" id="KW-1185">Reference proteome</keyword>
<dbReference type="InterPro" id="IPR001602">
    <property type="entry name" value="UPF0047_YjbQ-like"/>
</dbReference>
<reference evidence="5" key="1">
    <citation type="journal article" date="2023" name="Commun. Biol.">
        <title>Genome analysis of Parmales, the sister group of diatoms, reveals the evolutionary specialization of diatoms from phago-mixotrophs to photoautotrophs.</title>
        <authorList>
            <person name="Ban H."/>
            <person name="Sato S."/>
            <person name="Yoshikawa S."/>
            <person name="Yamada K."/>
            <person name="Nakamura Y."/>
            <person name="Ichinomiya M."/>
            <person name="Sato N."/>
            <person name="Blanc-Mathieu R."/>
            <person name="Endo H."/>
            <person name="Kuwata A."/>
            <person name="Ogata H."/>
        </authorList>
    </citation>
    <scope>NUCLEOTIDE SEQUENCE [LARGE SCALE GENOMIC DNA]</scope>
    <source>
        <strain evidence="5">NIES 3701</strain>
    </source>
</reference>
<feature type="chain" id="PRO_5040912608" evidence="3">
    <location>
        <begin position="25"/>
        <end position="249"/>
    </location>
</feature>
<comment type="caution">
    <text evidence="4">The sequence shown here is derived from an EMBL/GenBank/DDBJ whole genome shotgun (WGS) entry which is preliminary data.</text>
</comment>
<dbReference type="OrthoDB" id="10255963at2759"/>
<evidence type="ECO:0000256" key="3">
    <source>
        <dbReference type="SAM" id="SignalP"/>
    </source>
</evidence>
<evidence type="ECO:0000313" key="4">
    <source>
        <dbReference type="EMBL" id="GMH52169.1"/>
    </source>
</evidence>
<keyword evidence="3" id="KW-0732">Signal</keyword>
<proteinExistence type="inferred from homology"/>
<gene>
    <name evidence="4" type="ORF">TrST_g4241</name>
</gene>
<feature type="region of interest" description="Disordered" evidence="2">
    <location>
        <begin position="141"/>
        <end position="164"/>
    </location>
</feature>
<protein>
    <submittedName>
        <fullName evidence="4">Uncharacterized protein</fullName>
    </submittedName>
</protein>
<feature type="signal peptide" evidence="3">
    <location>
        <begin position="1"/>
        <end position="24"/>
    </location>
</feature>
<name>A0A9W6ZD74_9STRA</name>
<dbReference type="Pfam" id="PF01894">
    <property type="entry name" value="YjbQ"/>
    <property type="match status" value="1"/>
</dbReference>